<dbReference type="EMBL" id="JAPDNT010000047">
    <property type="protein sequence ID" value="MCW3477714.1"/>
    <property type="molecule type" value="Genomic_DNA"/>
</dbReference>
<accession>A0AA41YQA3</accession>
<evidence type="ECO:0000313" key="3">
    <source>
        <dbReference type="Proteomes" id="UP001165679"/>
    </source>
</evidence>
<dbReference type="Gene3D" id="3.30.70.100">
    <property type="match status" value="1"/>
</dbReference>
<dbReference type="Pfam" id="PF07045">
    <property type="entry name" value="DUF1330"/>
    <property type="match status" value="1"/>
</dbReference>
<dbReference type="InterPro" id="IPR011008">
    <property type="entry name" value="Dimeric_a/b-barrel"/>
</dbReference>
<protein>
    <submittedName>
        <fullName evidence="2">DUF1330 domain-containing protein</fullName>
    </submittedName>
</protein>
<evidence type="ECO:0000313" key="2">
    <source>
        <dbReference type="EMBL" id="MCW3477714.1"/>
    </source>
</evidence>
<comment type="caution">
    <text evidence="2">The sequence shown here is derived from an EMBL/GenBank/DDBJ whole genome shotgun (WGS) entry which is preliminary data.</text>
</comment>
<organism evidence="2 3">
    <name type="scientific">Limobrevibacterium gyesilva</name>
    <dbReference type="NCBI Taxonomy" id="2991712"/>
    <lineage>
        <taxon>Bacteria</taxon>
        <taxon>Pseudomonadati</taxon>
        <taxon>Pseudomonadota</taxon>
        <taxon>Alphaproteobacteria</taxon>
        <taxon>Acetobacterales</taxon>
        <taxon>Acetobacteraceae</taxon>
        <taxon>Limobrevibacterium</taxon>
    </lineage>
</organism>
<dbReference type="PANTHER" id="PTHR41521">
    <property type="match status" value="1"/>
</dbReference>
<dbReference type="Proteomes" id="UP001165679">
    <property type="component" value="Unassembled WGS sequence"/>
</dbReference>
<gene>
    <name evidence="2" type="ORF">OL599_24450</name>
</gene>
<dbReference type="AlphaFoldDB" id="A0AA41YQA3"/>
<evidence type="ECO:0000259" key="1">
    <source>
        <dbReference type="Pfam" id="PF07045"/>
    </source>
</evidence>
<dbReference type="PANTHER" id="PTHR41521:SF4">
    <property type="entry name" value="BLR0684 PROTEIN"/>
    <property type="match status" value="1"/>
</dbReference>
<keyword evidence="3" id="KW-1185">Reference proteome</keyword>
<reference evidence="2" key="1">
    <citation type="submission" date="2022-09" db="EMBL/GenBank/DDBJ databases">
        <title>Rhodovastum sp. nov. RN2-1 isolated from soil in Seongnam, South Korea.</title>
        <authorList>
            <person name="Le N.T."/>
        </authorList>
    </citation>
    <scope>NUCLEOTIDE SEQUENCE</scope>
    <source>
        <strain evidence="2">RN2-1</strain>
    </source>
</reference>
<dbReference type="SUPFAM" id="SSF54909">
    <property type="entry name" value="Dimeric alpha+beta barrel"/>
    <property type="match status" value="1"/>
</dbReference>
<dbReference type="RefSeq" id="WP_264716680.1">
    <property type="nucleotide sequence ID" value="NZ_JAPDNT010000047.1"/>
</dbReference>
<proteinExistence type="predicted"/>
<name>A0AA41YQA3_9PROT</name>
<reference evidence="2" key="2">
    <citation type="submission" date="2022-10" db="EMBL/GenBank/DDBJ databases">
        <authorList>
            <person name="Trinh H.N."/>
        </authorList>
    </citation>
    <scope>NUCLEOTIDE SEQUENCE</scope>
    <source>
        <strain evidence="2">RN2-1</strain>
    </source>
</reference>
<dbReference type="InterPro" id="IPR010753">
    <property type="entry name" value="DUF1330"/>
</dbReference>
<sequence>MVAYVVFTREKMRNSAEYERYREKSRPVNAGHPVKPLALYGNHETLEGPAIQGAVILEFPTMEAARTYYHSEAYQEAVRHRFLAADYRMFIVEGIQS</sequence>
<feature type="domain" description="DUF1330" evidence="1">
    <location>
        <begin position="3"/>
        <end position="95"/>
    </location>
</feature>